<accession>A0A7T7WLP3</accession>
<dbReference type="RefSeq" id="WP_200230893.1">
    <property type="nucleotide sequence ID" value="NZ_CP060811.1"/>
</dbReference>
<proteinExistence type="predicted"/>
<keyword evidence="1" id="KW-0732">Signal</keyword>
<organism evidence="2 3">
    <name type="scientific">Acinetobacter variabilis</name>
    <dbReference type="NCBI Taxonomy" id="70346"/>
    <lineage>
        <taxon>Bacteria</taxon>
        <taxon>Pseudomonadati</taxon>
        <taxon>Pseudomonadota</taxon>
        <taxon>Gammaproteobacteria</taxon>
        <taxon>Moraxellales</taxon>
        <taxon>Moraxellaceae</taxon>
        <taxon>Acinetobacter</taxon>
    </lineage>
</organism>
<dbReference type="EMBL" id="CP060811">
    <property type="protein sequence ID" value="QQN89603.1"/>
    <property type="molecule type" value="Genomic_DNA"/>
</dbReference>
<dbReference type="Proteomes" id="UP000596079">
    <property type="component" value="Chromosome"/>
</dbReference>
<sequence length="67" mass="7246">MKLKLIPSLLVVMSSLLMAGNVMAEDGGLRFTEKTLAKVAEMKTKKKSAETQQAVPLQAQVIENASK</sequence>
<reference evidence="2 3" key="1">
    <citation type="submission" date="2020-08" db="EMBL/GenBank/DDBJ databases">
        <title>Emergence of ISAba1-mediated novel tet(X) in Acinetobacter variabilis from a chicken farm.</title>
        <authorList>
            <person name="Peng K."/>
            <person name="Li R."/>
        </authorList>
    </citation>
    <scope>NUCLEOTIDE SEQUENCE [LARGE SCALE GENOMIC DNA]</scope>
    <source>
        <strain evidence="2 3">XM9F202-2</strain>
    </source>
</reference>
<name>A0A7T7WLP3_9GAMM</name>
<feature type="chain" id="PRO_5032776032" evidence="1">
    <location>
        <begin position="25"/>
        <end position="67"/>
    </location>
</feature>
<dbReference type="AlphaFoldDB" id="A0A7T7WLP3"/>
<gene>
    <name evidence="2" type="ORF">IAQ69_07950</name>
</gene>
<evidence type="ECO:0000256" key="1">
    <source>
        <dbReference type="SAM" id="SignalP"/>
    </source>
</evidence>
<protein>
    <submittedName>
        <fullName evidence="2">Uncharacterized protein</fullName>
    </submittedName>
</protein>
<evidence type="ECO:0000313" key="3">
    <source>
        <dbReference type="Proteomes" id="UP000596079"/>
    </source>
</evidence>
<evidence type="ECO:0000313" key="2">
    <source>
        <dbReference type="EMBL" id="QQN89603.1"/>
    </source>
</evidence>
<feature type="signal peptide" evidence="1">
    <location>
        <begin position="1"/>
        <end position="24"/>
    </location>
</feature>